<dbReference type="EMBL" id="JACORU010000005">
    <property type="protein sequence ID" value="MBC5765748.1"/>
    <property type="molecule type" value="Genomic_DNA"/>
</dbReference>
<accession>A0A923MAG6</accession>
<evidence type="ECO:0000313" key="1">
    <source>
        <dbReference type="EMBL" id="MBC5765748.1"/>
    </source>
</evidence>
<reference evidence="1" key="1">
    <citation type="submission" date="2020-08" db="EMBL/GenBank/DDBJ databases">
        <title>Ramlibacter sp. GTP1 16S ribosomal RNA gene genome sequencing and assembly.</title>
        <authorList>
            <person name="Kang M."/>
        </authorList>
    </citation>
    <scope>NUCLEOTIDE SEQUENCE</scope>
    <source>
        <strain evidence="1">GTP1</strain>
    </source>
</reference>
<organism evidence="1 2">
    <name type="scientific">Ramlibacter albus</name>
    <dbReference type="NCBI Taxonomy" id="2079448"/>
    <lineage>
        <taxon>Bacteria</taxon>
        <taxon>Pseudomonadati</taxon>
        <taxon>Pseudomonadota</taxon>
        <taxon>Betaproteobacteria</taxon>
        <taxon>Burkholderiales</taxon>
        <taxon>Comamonadaceae</taxon>
        <taxon>Ramlibacter</taxon>
    </lineage>
</organism>
<dbReference type="Proteomes" id="UP000596827">
    <property type="component" value="Unassembled WGS sequence"/>
</dbReference>
<protein>
    <submittedName>
        <fullName evidence="1">Type II toxin-antitoxin system RelE/ParE family toxin</fullName>
    </submittedName>
</protein>
<keyword evidence="2" id="KW-1185">Reference proteome</keyword>
<dbReference type="RefSeq" id="WP_187082222.1">
    <property type="nucleotide sequence ID" value="NZ_JACORU010000005.1"/>
</dbReference>
<gene>
    <name evidence="1" type="ORF">H8R02_14865</name>
</gene>
<dbReference type="AlphaFoldDB" id="A0A923MAG6"/>
<proteinExistence type="predicted"/>
<evidence type="ECO:0000313" key="2">
    <source>
        <dbReference type="Proteomes" id="UP000596827"/>
    </source>
</evidence>
<sequence>MEAATPWPVLFHDEFDPEFDAFDESAQDALLAAAKAVMIAGPKCGRPAVDTLKGSRHANMKELRYTACGGSKVWRAAFAFDTVRQAVILCAAAKQGTSSKLFYKRLIAKADDRFDSHEQNLQRLQKRS</sequence>
<comment type="caution">
    <text evidence="1">The sequence shown here is derived from an EMBL/GenBank/DDBJ whole genome shotgun (WGS) entry which is preliminary data.</text>
</comment>
<name>A0A923MAG6_9BURK</name>
<dbReference type="InterPro" id="IPR009241">
    <property type="entry name" value="HigB-like"/>
</dbReference>
<dbReference type="Pfam" id="PF05973">
    <property type="entry name" value="Gp49"/>
    <property type="match status" value="1"/>
</dbReference>